<evidence type="ECO:0000313" key="3">
    <source>
        <dbReference type="EMBL" id="SFL04776.1"/>
    </source>
</evidence>
<organism evidence="3 4">
    <name type="scientific">Shimia haliotis</name>
    <dbReference type="NCBI Taxonomy" id="1280847"/>
    <lineage>
        <taxon>Bacteria</taxon>
        <taxon>Pseudomonadati</taxon>
        <taxon>Pseudomonadota</taxon>
        <taxon>Alphaproteobacteria</taxon>
        <taxon>Rhodobacterales</taxon>
        <taxon>Roseobacteraceae</taxon>
    </lineage>
</organism>
<protein>
    <submittedName>
        <fullName evidence="3">Glycosyltransferase involved in cell wall bisynthesis</fullName>
    </submittedName>
</protein>
<dbReference type="STRING" id="1280847.SAMN04488036_104274"/>
<evidence type="ECO:0000259" key="1">
    <source>
        <dbReference type="Pfam" id="PF00534"/>
    </source>
</evidence>
<dbReference type="InterPro" id="IPR050194">
    <property type="entry name" value="Glycosyltransferase_grp1"/>
</dbReference>
<dbReference type="InterPro" id="IPR001296">
    <property type="entry name" value="Glyco_trans_1"/>
</dbReference>
<dbReference type="AlphaFoldDB" id="A0A1I4EJY9"/>
<feature type="domain" description="Glycosyl transferase family 1" evidence="1">
    <location>
        <begin position="285"/>
        <end position="350"/>
    </location>
</feature>
<dbReference type="SUPFAM" id="SSF53756">
    <property type="entry name" value="UDP-Glycosyltransferase/glycogen phosphorylase"/>
    <property type="match status" value="1"/>
</dbReference>
<gene>
    <name evidence="3" type="ORF">SAMN04488036_104274</name>
</gene>
<dbReference type="Gene3D" id="3.40.50.2000">
    <property type="entry name" value="Glycogen Phosphorylase B"/>
    <property type="match status" value="2"/>
</dbReference>
<dbReference type="OrthoDB" id="9801573at2"/>
<proteinExistence type="predicted"/>
<dbReference type="InterPro" id="IPR028098">
    <property type="entry name" value="Glyco_trans_4-like_N"/>
</dbReference>
<dbReference type="EMBL" id="FOSZ01000004">
    <property type="protein sequence ID" value="SFL04776.1"/>
    <property type="molecule type" value="Genomic_DNA"/>
</dbReference>
<dbReference type="GO" id="GO:0016757">
    <property type="term" value="F:glycosyltransferase activity"/>
    <property type="evidence" value="ECO:0007669"/>
    <property type="project" value="InterPro"/>
</dbReference>
<evidence type="ECO:0000313" key="4">
    <source>
        <dbReference type="Proteomes" id="UP000198851"/>
    </source>
</evidence>
<dbReference type="PANTHER" id="PTHR45947">
    <property type="entry name" value="SULFOQUINOVOSYL TRANSFERASE SQD2"/>
    <property type="match status" value="1"/>
</dbReference>
<dbReference type="Pfam" id="PF00534">
    <property type="entry name" value="Glycos_transf_1"/>
    <property type="match status" value="1"/>
</dbReference>
<keyword evidence="3" id="KW-0808">Transferase</keyword>
<keyword evidence="4" id="KW-1185">Reference proteome</keyword>
<sequence length="410" mass="46138">MTRGQAPHVLVINVFFAPFTYGGATVVAEQVAQRLKAEHGFQVTAISATCQEHMPPYVVIKTEKAGIVNYVINLPFHRNYAESYDNPQVTEVVERLLRTISPDVVHMHCVQEVGAGIMPMIRRQGVPMVLSTHDFWWLCERQFMIRMDGRYCGQDPVRIENCRGCVDDFDRTRSRDSRLKAAAAMADVITYPSDFAHDLSARSGLTAKRSMVWRNGVKKPSPRFFEKQANRRAATGGRVAFGFVGGPSHIKGWPFIRKAFETIEREDFDGYLVDGSMDGSWWSDVDLKKLKGNWSVYPRFSQDEMDRFYAKIDVLLFMSQWKETFGLTIREALARGIKVIQTDSGGTTEHAAIEASELLQIGQGADHLLPHIVRVLEPDGAAQEPIDVTSFSDQATEMAACLRQVLQDNT</sequence>
<reference evidence="4" key="1">
    <citation type="submission" date="2016-10" db="EMBL/GenBank/DDBJ databases">
        <authorList>
            <person name="Varghese N."/>
            <person name="Submissions S."/>
        </authorList>
    </citation>
    <scope>NUCLEOTIDE SEQUENCE [LARGE SCALE GENOMIC DNA]</scope>
    <source>
        <strain evidence="4">DSM 28453</strain>
    </source>
</reference>
<evidence type="ECO:0000259" key="2">
    <source>
        <dbReference type="Pfam" id="PF13439"/>
    </source>
</evidence>
<dbReference type="Pfam" id="PF13439">
    <property type="entry name" value="Glyco_transf_4"/>
    <property type="match status" value="1"/>
</dbReference>
<dbReference type="RefSeq" id="WP_093323979.1">
    <property type="nucleotide sequence ID" value="NZ_FOSZ01000004.1"/>
</dbReference>
<feature type="domain" description="Glycosyltransferase subfamily 4-like N-terminal" evidence="2">
    <location>
        <begin position="21"/>
        <end position="217"/>
    </location>
</feature>
<dbReference type="PANTHER" id="PTHR45947:SF13">
    <property type="entry name" value="TRANSFERASE"/>
    <property type="match status" value="1"/>
</dbReference>
<dbReference type="Proteomes" id="UP000198851">
    <property type="component" value="Unassembled WGS sequence"/>
</dbReference>
<name>A0A1I4EJY9_9RHOB</name>
<accession>A0A1I4EJY9</accession>